<comment type="caution">
    <text evidence="3">The sequence shown here is derived from an EMBL/GenBank/DDBJ whole genome shotgun (WGS) entry which is preliminary data.</text>
</comment>
<dbReference type="GO" id="GO:0043024">
    <property type="term" value="F:ribosomal small subunit binding"/>
    <property type="evidence" value="ECO:0007669"/>
    <property type="project" value="TreeGrafter"/>
</dbReference>
<dbReference type="GO" id="GO:0005829">
    <property type="term" value="C:cytosol"/>
    <property type="evidence" value="ECO:0007669"/>
    <property type="project" value="TreeGrafter"/>
</dbReference>
<name>A0A9K3KAL5_9STRA</name>
<feature type="compositionally biased region" description="Polar residues" evidence="1">
    <location>
        <begin position="49"/>
        <end position="59"/>
    </location>
</feature>
<dbReference type="PANTHER" id="PTHR33515:SF1">
    <property type="entry name" value="RIBOSOME-BINDING FACTOR A, CHLOROPLASTIC-RELATED"/>
    <property type="match status" value="1"/>
</dbReference>
<dbReference type="InterPro" id="IPR000238">
    <property type="entry name" value="RbfA"/>
</dbReference>
<dbReference type="OrthoDB" id="42420at2759"/>
<dbReference type="AlphaFoldDB" id="A0A9K3KAL5"/>
<keyword evidence="2" id="KW-0732">Signal</keyword>
<feature type="region of interest" description="Disordered" evidence="1">
    <location>
        <begin position="214"/>
        <end position="253"/>
    </location>
</feature>
<dbReference type="GO" id="GO:0006364">
    <property type="term" value="P:rRNA processing"/>
    <property type="evidence" value="ECO:0007669"/>
    <property type="project" value="InterPro"/>
</dbReference>
<proteinExistence type="predicted"/>
<evidence type="ECO:0000256" key="1">
    <source>
        <dbReference type="SAM" id="MobiDB-lite"/>
    </source>
</evidence>
<feature type="compositionally biased region" description="Acidic residues" evidence="1">
    <location>
        <begin position="219"/>
        <end position="253"/>
    </location>
</feature>
<dbReference type="PANTHER" id="PTHR33515">
    <property type="entry name" value="RIBOSOME-BINDING FACTOR A, CHLOROPLASTIC-RELATED"/>
    <property type="match status" value="1"/>
</dbReference>
<evidence type="ECO:0000256" key="2">
    <source>
        <dbReference type="SAM" id="SignalP"/>
    </source>
</evidence>
<keyword evidence="4" id="KW-1185">Reference proteome</keyword>
<dbReference type="Pfam" id="PF02033">
    <property type="entry name" value="RBFA"/>
    <property type="match status" value="1"/>
</dbReference>
<reference evidence="3" key="1">
    <citation type="journal article" date="2021" name="Sci. Rep.">
        <title>Diploid genomic architecture of Nitzschia inconspicua, an elite biomass production diatom.</title>
        <authorList>
            <person name="Oliver A."/>
            <person name="Podell S."/>
            <person name="Pinowska A."/>
            <person name="Traller J.C."/>
            <person name="Smith S.R."/>
            <person name="McClure R."/>
            <person name="Beliaev A."/>
            <person name="Bohutskyi P."/>
            <person name="Hill E.A."/>
            <person name="Rabines A."/>
            <person name="Zheng H."/>
            <person name="Allen L.Z."/>
            <person name="Kuo A."/>
            <person name="Grigoriev I.V."/>
            <person name="Allen A.E."/>
            <person name="Hazlebeck D."/>
            <person name="Allen E.E."/>
        </authorList>
    </citation>
    <scope>NUCLEOTIDE SEQUENCE</scope>
    <source>
        <strain evidence="3">Hildebrandi</strain>
    </source>
</reference>
<dbReference type="Proteomes" id="UP000693970">
    <property type="component" value="Unassembled WGS sequence"/>
</dbReference>
<dbReference type="EMBL" id="JAGRRH010000028">
    <property type="protein sequence ID" value="KAG7340042.1"/>
    <property type="molecule type" value="Genomic_DNA"/>
</dbReference>
<gene>
    <name evidence="3" type="ORF">IV203_006446</name>
</gene>
<feature type="signal peptide" evidence="2">
    <location>
        <begin position="1"/>
        <end position="26"/>
    </location>
</feature>
<evidence type="ECO:0000313" key="4">
    <source>
        <dbReference type="Proteomes" id="UP000693970"/>
    </source>
</evidence>
<evidence type="ECO:0000313" key="3">
    <source>
        <dbReference type="EMBL" id="KAG7340042.1"/>
    </source>
</evidence>
<organism evidence="3 4">
    <name type="scientific">Nitzschia inconspicua</name>
    <dbReference type="NCBI Taxonomy" id="303405"/>
    <lineage>
        <taxon>Eukaryota</taxon>
        <taxon>Sar</taxon>
        <taxon>Stramenopiles</taxon>
        <taxon>Ochrophyta</taxon>
        <taxon>Bacillariophyta</taxon>
        <taxon>Bacillariophyceae</taxon>
        <taxon>Bacillariophycidae</taxon>
        <taxon>Bacillariales</taxon>
        <taxon>Bacillariaceae</taxon>
        <taxon>Nitzschia</taxon>
    </lineage>
</organism>
<reference evidence="3" key="2">
    <citation type="submission" date="2021-04" db="EMBL/GenBank/DDBJ databases">
        <authorList>
            <person name="Podell S."/>
        </authorList>
    </citation>
    <scope>NUCLEOTIDE SEQUENCE</scope>
    <source>
        <strain evidence="3">Hildebrandi</strain>
    </source>
</reference>
<feature type="region of interest" description="Disordered" evidence="1">
    <location>
        <begin position="39"/>
        <end position="80"/>
    </location>
</feature>
<protein>
    <submittedName>
        <fullName evidence="3">Ribosome-binding factor A</fullName>
    </submittedName>
</protein>
<sequence>MSSSFLTTSIVLLIGLFLLLPSSTVSFVLFHESTISKRTIRQQQQQQQPSSSMTTTTRLYIQRGTPGRSAPRGKTDKSKRQYRVGELVRTELAHILHSGLIKGKDVSFLEDDVRSRISIVSVDVSPDLRQARVSVSIRNGKDSSSDSYNDSTVDKRRAYSWLVENTKPIRHTLAQRMSHLKTSPNLSFVQVDVSAAVDVMYLIEKVSKGYERQSIGEYGGDDDTLPLGFLEDDDEDDDDGEWEEEDDEFFNNS</sequence>
<accession>A0A9K3KAL5</accession>
<feature type="chain" id="PRO_5039904909" evidence="2">
    <location>
        <begin position="27"/>
        <end position="253"/>
    </location>
</feature>